<keyword evidence="1" id="KW-0812">Transmembrane</keyword>
<evidence type="ECO:0000313" key="3">
    <source>
        <dbReference type="Proteomes" id="UP001197028"/>
    </source>
</evidence>
<proteinExistence type="predicted"/>
<keyword evidence="1" id="KW-1133">Transmembrane helix</keyword>
<dbReference type="Proteomes" id="UP001197028">
    <property type="component" value="Unassembled WGS sequence"/>
</dbReference>
<feature type="transmembrane region" description="Helical" evidence="1">
    <location>
        <begin position="181"/>
        <end position="200"/>
    </location>
</feature>
<organism evidence="2 3">
    <name type="scientific">Acidithiobacillus concretivorus</name>
    <dbReference type="NCBI Taxonomy" id="3063952"/>
    <lineage>
        <taxon>Bacteria</taxon>
        <taxon>Pseudomonadati</taxon>
        <taxon>Pseudomonadota</taxon>
        <taxon>Acidithiobacillia</taxon>
        <taxon>Acidithiobacillales</taxon>
        <taxon>Acidithiobacillaceae</taxon>
        <taxon>Acidithiobacillus</taxon>
    </lineage>
</organism>
<evidence type="ECO:0000313" key="2">
    <source>
        <dbReference type="EMBL" id="MBU2737421.1"/>
    </source>
</evidence>
<gene>
    <name evidence="2" type="ORF">HJG40_01045</name>
</gene>
<evidence type="ECO:0000256" key="1">
    <source>
        <dbReference type="SAM" id="Phobius"/>
    </source>
</evidence>
<sequence length="206" mass="22865">MRTLSGDPEQWRHLLLYSVETQVAQVSAESARRTELVQAKKQQDAAAENMDRTAWLESLQLTLQVETMTDGAHPRYVRALELLNKTNQFNTTGQRWTDAELQNWLAAGGVLLAVSAQDRFAPHGLIALALLQMGMKNIRVILPPLAAMMPAGIFGMIRALAGTRNRIYGVEAPRQNGQPGFFWGSLLNSFCECTVLVMYVHGLEAL</sequence>
<accession>A0ABS5ZL56</accession>
<dbReference type="EMBL" id="JABELD010000005">
    <property type="protein sequence ID" value="MBU2737421.1"/>
    <property type="molecule type" value="Genomic_DNA"/>
</dbReference>
<keyword evidence="3" id="KW-1185">Reference proteome</keyword>
<feature type="transmembrane region" description="Helical" evidence="1">
    <location>
        <begin position="140"/>
        <end position="161"/>
    </location>
</feature>
<comment type="caution">
    <text evidence="2">The sequence shown here is derived from an EMBL/GenBank/DDBJ whole genome shotgun (WGS) entry which is preliminary data.</text>
</comment>
<name>A0ABS5ZL56_9PROT</name>
<protein>
    <submittedName>
        <fullName evidence="2">Uncharacterized protein</fullName>
    </submittedName>
</protein>
<reference evidence="2 3" key="1">
    <citation type="journal article" date="2021" name="ISME J.">
        <title>Genomic evolution of the class Acidithiobacillia: deep-branching Proteobacteria living in extreme acidic conditions.</title>
        <authorList>
            <person name="Moya-Beltran A."/>
            <person name="Beard S."/>
            <person name="Rojas-Villalobos C."/>
            <person name="Issotta F."/>
            <person name="Gallardo Y."/>
            <person name="Ulloa R."/>
            <person name="Giaveno A."/>
            <person name="Degli Esposti M."/>
            <person name="Johnson D.B."/>
            <person name="Quatrini R."/>
        </authorList>
    </citation>
    <scope>NUCLEOTIDE SEQUENCE [LARGE SCALE GENOMIC DNA]</scope>
    <source>
        <strain evidence="2 3">ATCC 19703</strain>
    </source>
</reference>
<dbReference type="RefSeq" id="WP_215862480.1">
    <property type="nucleotide sequence ID" value="NZ_JABELD010000005.1"/>
</dbReference>
<keyword evidence="1" id="KW-0472">Membrane</keyword>